<comment type="caution">
    <text evidence="2">The sequence shown here is derived from an EMBL/GenBank/DDBJ whole genome shotgun (WGS) entry which is preliminary data.</text>
</comment>
<keyword evidence="1" id="KW-1133">Transmembrane helix</keyword>
<dbReference type="OrthoDB" id="7959514at2"/>
<reference evidence="2 3" key="1">
    <citation type="submission" date="2019-06" db="EMBL/GenBank/DDBJ databases">
        <title>Sorghum-associated microbial communities from plants grown in Nebraska, USA.</title>
        <authorList>
            <person name="Schachtman D."/>
        </authorList>
    </citation>
    <scope>NUCLEOTIDE SEQUENCE [LARGE SCALE GENOMIC DNA]</scope>
    <source>
        <strain evidence="2 3">1225</strain>
    </source>
</reference>
<dbReference type="EMBL" id="VIWP01000015">
    <property type="protein sequence ID" value="TWF46373.1"/>
    <property type="molecule type" value="Genomic_DNA"/>
</dbReference>
<evidence type="ECO:0000313" key="2">
    <source>
        <dbReference type="EMBL" id="TWF46373.1"/>
    </source>
</evidence>
<dbReference type="Proteomes" id="UP000320653">
    <property type="component" value="Unassembled WGS sequence"/>
</dbReference>
<accession>A0A561Q7N3</accession>
<evidence type="ECO:0000256" key="1">
    <source>
        <dbReference type="SAM" id="Phobius"/>
    </source>
</evidence>
<dbReference type="RefSeq" id="WP_145643313.1">
    <property type="nucleotide sequence ID" value="NZ_VIWP01000015.1"/>
</dbReference>
<keyword evidence="1" id="KW-0812">Transmembrane</keyword>
<name>A0A561Q7N3_9HYPH</name>
<gene>
    <name evidence="2" type="ORF">FHW37_11569</name>
</gene>
<keyword evidence="1" id="KW-0472">Membrane</keyword>
<evidence type="ECO:0000313" key="3">
    <source>
        <dbReference type="Proteomes" id="UP000320653"/>
    </source>
</evidence>
<proteinExistence type="predicted"/>
<feature type="transmembrane region" description="Helical" evidence="1">
    <location>
        <begin position="21"/>
        <end position="41"/>
    </location>
</feature>
<evidence type="ECO:0008006" key="4">
    <source>
        <dbReference type="Google" id="ProtNLM"/>
    </source>
</evidence>
<dbReference type="AlphaFoldDB" id="A0A561Q7N3"/>
<keyword evidence="3" id="KW-1185">Reference proteome</keyword>
<protein>
    <recommendedName>
        <fullName evidence="4">Transmembrane anchored protein</fullName>
    </recommendedName>
</protein>
<organism evidence="2 3">
    <name type="scientific">Neorhizobium alkalisoli</name>
    <dbReference type="NCBI Taxonomy" id="528178"/>
    <lineage>
        <taxon>Bacteria</taxon>
        <taxon>Pseudomonadati</taxon>
        <taxon>Pseudomonadota</taxon>
        <taxon>Alphaproteobacteria</taxon>
        <taxon>Hyphomicrobiales</taxon>
        <taxon>Rhizobiaceae</taxon>
        <taxon>Rhizobium/Agrobacterium group</taxon>
        <taxon>Neorhizobium</taxon>
    </lineage>
</organism>
<sequence>MAHSDIAPDGSDESPLLSNCILWKLTFAIAALALLTLGISLGSRWLGERMALGGHTESRQDFLVTVGQDRLKLAANTIRFRDQRHDGVVEHVDLYLAWPELEGYSASLRSRFDDISQPASLIFLQLSQSIMSRDMSGRVEPIYTRLFDGPPEKAPFGLTLHRMRADSGYGEEVVLTAQQGSQEPYAVRCLLPMQGEKPTNGDCQRDIRVGQDLTILYRFSSGLLRDWRQIDSAVRAFVEKRLVDGRG</sequence>